<dbReference type="STRING" id="1194083.BN12_920006"/>
<proteinExistence type="predicted"/>
<feature type="compositionally biased region" description="Basic residues" evidence="1">
    <location>
        <begin position="265"/>
        <end position="283"/>
    </location>
</feature>
<feature type="compositionally biased region" description="Basic and acidic residues" evidence="1">
    <location>
        <begin position="568"/>
        <end position="581"/>
    </location>
</feature>
<feature type="compositionally biased region" description="Basic residues" evidence="1">
    <location>
        <begin position="1"/>
        <end position="31"/>
    </location>
</feature>
<name>A0A077M241_9MICO</name>
<dbReference type="AlphaFoldDB" id="A0A077M241"/>
<sequence>MDGRRVAARRPRRAPRRRRRRPEGVLRRPRLARPADVLATVLLRHPGPVLGRGPGTGSRRLPVRVGARRPAARHRGRHVRPRRSRPERCPGPRAAGVLLPLDAPRDAAPHGDDVVHRGRSPPARRRRRPGGAQPARRHHDPRRTGHRRRRARLGGHVGVGPPPPGARRRPPRGRRHGPDLPDPCRRGPRAARRPGGAAPGSRPAARLGRRRCRPPRRHRAGDRPRHPHRGIPGLVERRRGLRVGVVHPPARGAPAPGLGRDERGRRRRPRRAVRRLRPRLRRRPPADVVAGRPRRRRHRARHRQDLPRPGVPRPPAARRAVRRALARPPHLGRDRGAPLRRRVALHRRVHQARPGPAARVVRLLPPPADRGCRLPRVVRLAAGDGPADAPPRPRVARRPRARRGRRRARRPADRRPRPRHRRHQVITWGLRPRYMGAPPPGAPGGGLRPPRPLTWAAGPCGSLTPPLLAIWHPIGACAPLRSVPVWRSGTRSGLVHHARPGHRTRGPSRLAVWHPIGACAPLPAPRTPSSGRHGPIGRFPEPRVSLSGCLPPVDNSPRRVGTVHTLLSRKDRDRSRPKEAG</sequence>
<feature type="region of interest" description="Disordered" evidence="1">
    <location>
        <begin position="382"/>
        <end position="421"/>
    </location>
</feature>
<feature type="compositionally biased region" description="Basic and acidic residues" evidence="1">
    <location>
        <begin position="176"/>
        <end position="185"/>
    </location>
</feature>
<evidence type="ECO:0000313" key="2">
    <source>
        <dbReference type="EMBL" id="CCH80418.1"/>
    </source>
</evidence>
<feature type="compositionally biased region" description="Low complexity" evidence="1">
    <location>
        <begin position="193"/>
        <end position="206"/>
    </location>
</feature>
<dbReference type="Proteomes" id="UP000035721">
    <property type="component" value="Unassembled WGS sequence"/>
</dbReference>
<gene>
    <name evidence="2" type="ORF">BN12_920006</name>
</gene>
<keyword evidence="3" id="KW-1185">Reference proteome</keyword>
<feature type="compositionally biased region" description="Basic residues" evidence="1">
    <location>
        <begin position="66"/>
        <end position="83"/>
    </location>
</feature>
<feature type="compositionally biased region" description="Basic residues" evidence="1">
    <location>
        <begin position="394"/>
        <end position="409"/>
    </location>
</feature>
<feature type="region of interest" description="Disordered" evidence="1">
    <location>
        <begin position="1"/>
        <end position="32"/>
    </location>
</feature>
<feature type="region of interest" description="Disordered" evidence="1">
    <location>
        <begin position="539"/>
        <end position="581"/>
    </location>
</feature>
<protein>
    <submittedName>
        <fullName evidence="2">Uncharacterized protein</fullName>
    </submittedName>
</protein>
<feature type="compositionally biased region" description="Basic residues" evidence="1">
    <location>
        <begin position="292"/>
        <end position="302"/>
    </location>
</feature>
<comment type="caution">
    <text evidence="2">The sequence shown here is derived from an EMBL/GenBank/DDBJ whole genome shotgun (WGS) entry which is preliminary data.</text>
</comment>
<feature type="compositionally biased region" description="Basic residues" evidence="1">
    <location>
        <begin position="166"/>
        <end position="175"/>
    </location>
</feature>
<dbReference type="EMBL" id="CAJB01000428">
    <property type="protein sequence ID" value="CCH80418.1"/>
    <property type="molecule type" value="Genomic_DNA"/>
</dbReference>
<reference evidence="2 3" key="1">
    <citation type="journal article" date="2013" name="ISME J.">
        <title>A metabolic model for members of the genus Tetrasphaera involved in enhanced biological phosphorus removal.</title>
        <authorList>
            <person name="Kristiansen R."/>
            <person name="Nguyen H.T.T."/>
            <person name="Saunders A.M."/>
            <person name="Nielsen J.L."/>
            <person name="Wimmer R."/>
            <person name="Le V.Q."/>
            <person name="McIlroy S.J."/>
            <person name="Petrovski S."/>
            <person name="Seviour R.J."/>
            <person name="Calteau A."/>
            <person name="Nielsen K.L."/>
            <person name="Nielsen P.H."/>
        </authorList>
    </citation>
    <scope>NUCLEOTIDE SEQUENCE [LARGE SCALE GENOMIC DNA]</scope>
    <source>
        <strain evidence="2 3">T1-X7</strain>
    </source>
</reference>
<accession>A0A077M241</accession>
<feature type="compositionally biased region" description="Basic residues" evidence="1">
    <location>
        <begin position="207"/>
        <end position="229"/>
    </location>
</feature>
<feature type="compositionally biased region" description="Basic and acidic residues" evidence="1">
    <location>
        <begin position="103"/>
        <end position="116"/>
    </location>
</feature>
<feature type="region of interest" description="Disordered" evidence="1">
    <location>
        <begin position="45"/>
        <end position="320"/>
    </location>
</feature>
<organism evidence="2 3">
    <name type="scientific">Nostocoides japonicum T1-X7</name>
    <dbReference type="NCBI Taxonomy" id="1194083"/>
    <lineage>
        <taxon>Bacteria</taxon>
        <taxon>Bacillati</taxon>
        <taxon>Actinomycetota</taxon>
        <taxon>Actinomycetes</taxon>
        <taxon>Micrococcales</taxon>
        <taxon>Intrasporangiaceae</taxon>
        <taxon>Nostocoides</taxon>
    </lineage>
</organism>
<feature type="compositionally biased region" description="Low complexity" evidence="1">
    <location>
        <begin position="242"/>
        <end position="258"/>
    </location>
</feature>
<feature type="compositionally biased region" description="Basic residues" evidence="1">
    <location>
        <begin position="117"/>
        <end position="153"/>
    </location>
</feature>
<evidence type="ECO:0000313" key="3">
    <source>
        <dbReference type="Proteomes" id="UP000035721"/>
    </source>
</evidence>
<evidence type="ECO:0000256" key="1">
    <source>
        <dbReference type="SAM" id="MobiDB-lite"/>
    </source>
</evidence>